<dbReference type="EMBL" id="CP113520">
    <property type="protein sequence ID" value="WAJ30110.1"/>
    <property type="molecule type" value="Genomic_DNA"/>
</dbReference>
<evidence type="ECO:0000313" key="2">
    <source>
        <dbReference type="Proteomes" id="UP001163223"/>
    </source>
</evidence>
<accession>A0ACD4NTT5</accession>
<protein>
    <submittedName>
        <fullName evidence="1">Dabb family protein</fullName>
    </submittedName>
</protein>
<name>A0ACD4NTT5_9HYPH</name>
<proteinExistence type="predicted"/>
<evidence type="ECO:0000313" key="1">
    <source>
        <dbReference type="EMBL" id="WAJ30110.1"/>
    </source>
</evidence>
<organism evidence="1 2">
    <name type="scientific">Antarcticirhabdus aurantiaca</name>
    <dbReference type="NCBI Taxonomy" id="2606717"/>
    <lineage>
        <taxon>Bacteria</taxon>
        <taxon>Pseudomonadati</taxon>
        <taxon>Pseudomonadota</taxon>
        <taxon>Alphaproteobacteria</taxon>
        <taxon>Hyphomicrobiales</taxon>
        <taxon>Aurantimonadaceae</taxon>
        <taxon>Antarcticirhabdus</taxon>
    </lineage>
</organism>
<gene>
    <name evidence="1" type="ORF">OXU80_07860</name>
</gene>
<dbReference type="Proteomes" id="UP001163223">
    <property type="component" value="Chromosome"/>
</dbReference>
<keyword evidence="2" id="KW-1185">Reference proteome</keyword>
<sequence>MIRHIVFFTAAKGIEASQVRRGLDALRAIPHASRFEVAQNAGVDPMGNTVEIVVYGEFADWDALAAFKADPIYADTTAKVRPLREMRLSADFEAEG</sequence>
<reference evidence="1" key="1">
    <citation type="submission" date="2022-11" db="EMBL/GenBank/DDBJ databases">
        <title>beta-Carotene-producing bacterium, Jeongeuplla avenae sp. nov., alleviates the salt stress of Arabidopsis seedlings.</title>
        <authorList>
            <person name="Jiang L."/>
            <person name="Lee J."/>
        </authorList>
    </citation>
    <scope>NUCLEOTIDE SEQUENCE</scope>
    <source>
        <strain evidence="1">DY_R2A_6</strain>
    </source>
</reference>